<dbReference type="InterPro" id="IPR016155">
    <property type="entry name" value="Mopterin_synth/thiamin_S_b"/>
</dbReference>
<accession>I3TED2</accession>
<dbReference type="InParanoid" id="I3TED2"/>
<protein>
    <recommendedName>
        <fullName evidence="3">MoaD/ThiS family protein</fullName>
    </recommendedName>
</protein>
<dbReference type="EMBL" id="CP003531">
    <property type="protein sequence ID" value="AFK51120.1"/>
    <property type="molecule type" value="Genomic_DNA"/>
</dbReference>
<dbReference type="OrthoDB" id="98357at2157"/>
<dbReference type="STRING" id="1184251.TCELL_0696"/>
<evidence type="ECO:0008006" key="3">
    <source>
        <dbReference type="Google" id="ProtNLM"/>
    </source>
</evidence>
<dbReference type="AlphaFoldDB" id="I3TED2"/>
<gene>
    <name evidence="1" type="ordered locus">TCELL_0696</name>
</gene>
<dbReference type="Gene3D" id="3.10.20.30">
    <property type="match status" value="1"/>
</dbReference>
<evidence type="ECO:0000313" key="1">
    <source>
        <dbReference type="EMBL" id="AFK51120.1"/>
    </source>
</evidence>
<keyword evidence="2" id="KW-1185">Reference proteome</keyword>
<organism evidence="1 2">
    <name type="scientific">Thermogladius calderae (strain DSM 22663 / VKM B-2946 / 1633)</name>
    <dbReference type="NCBI Taxonomy" id="1184251"/>
    <lineage>
        <taxon>Archaea</taxon>
        <taxon>Thermoproteota</taxon>
        <taxon>Thermoprotei</taxon>
        <taxon>Desulfurococcales</taxon>
        <taxon>Desulfurococcaceae</taxon>
        <taxon>Thermogladius</taxon>
    </lineage>
</organism>
<dbReference type="GeneID" id="13013010"/>
<dbReference type="InterPro" id="IPR012675">
    <property type="entry name" value="Beta-grasp_dom_sf"/>
</dbReference>
<dbReference type="KEGG" id="thg:TCELL_0696"/>
<name>I3TED2_THEC1</name>
<reference evidence="1 2" key="1">
    <citation type="journal article" date="2012" name="J. Bacteriol.">
        <title>Complete genome sequence of the hyperthermophilic cellulolytic Crenarchaeon 'Thermogladius cellulolyticus' 1633.</title>
        <authorList>
            <person name="Mardanov A.V."/>
            <person name="Kochetkova T.V."/>
            <person name="Beletsky A.V."/>
            <person name="Bonch-Osmolovskaya E.A."/>
            <person name="Ravin N.V."/>
            <person name="Skryabin K.G."/>
        </authorList>
    </citation>
    <scope>NUCLEOTIDE SEQUENCE [LARGE SCALE GENOMIC DNA]</scope>
    <source>
        <strain evidence="2">DSM 22663 / VKM B-2946 / 1633</strain>
    </source>
</reference>
<sequence>MPRVKFMLWLKDKTGVSEEFISAGSLSELVNTLSSKYRVLDELYRRGELIVLVNGVSVNPAAPVSLKEEDEVVLLPPVSGG</sequence>
<proteinExistence type="predicted"/>
<dbReference type="Pfam" id="PF02597">
    <property type="entry name" value="ThiS"/>
    <property type="match status" value="1"/>
</dbReference>
<evidence type="ECO:0000313" key="2">
    <source>
        <dbReference type="Proteomes" id="UP000005270"/>
    </source>
</evidence>
<dbReference type="Proteomes" id="UP000005270">
    <property type="component" value="Chromosome"/>
</dbReference>
<dbReference type="eggNOG" id="arCOG00536">
    <property type="taxonomic scope" value="Archaea"/>
</dbReference>
<dbReference type="HOGENOM" id="CLU_114601_1_2_2"/>
<dbReference type="InterPro" id="IPR003749">
    <property type="entry name" value="ThiS/MoaD-like"/>
</dbReference>
<dbReference type="SUPFAM" id="SSF54285">
    <property type="entry name" value="MoaD/ThiS"/>
    <property type="match status" value="1"/>
</dbReference>
<dbReference type="RefSeq" id="WP_014737370.1">
    <property type="nucleotide sequence ID" value="NC_017954.1"/>
</dbReference>